<protein>
    <submittedName>
        <fullName evidence="1">Uncharacterized protein</fullName>
    </submittedName>
</protein>
<name>A0ACC3NFI7_9PEZI</name>
<dbReference type="EMBL" id="JAUTXU010000045">
    <property type="protein sequence ID" value="KAK3716049.1"/>
    <property type="molecule type" value="Genomic_DNA"/>
</dbReference>
<reference evidence="1" key="1">
    <citation type="submission" date="2023-07" db="EMBL/GenBank/DDBJ databases">
        <title>Black Yeasts Isolated from many extreme environments.</title>
        <authorList>
            <person name="Coleine C."/>
            <person name="Stajich J.E."/>
            <person name="Selbmann L."/>
        </authorList>
    </citation>
    <scope>NUCLEOTIDE SEQUENCE</scope>
    <source>
        <strain evidence="1">CCFEE 5714</strain>
    </source>
</reference>
<evidence type="ECO:0000313" key="1">
    <source>
        <dbReference type="EMBL" id="KAK3716049.1"/>
    </source>
</evidence>
<dbReference type="Proteomes" id="UP001281147">
    <property type="component" value="Unassembled WGS sequence"/>
</dbReference>
<evidence type="ECO:0000313" key="2">
    <source>
        <dbReference type="Proteomes" id="UP001281147"/>
    </source>
</evidence>
<gene>
    <name evidence="1" type="ORF">LTR37_006779</name>
</gene>
<comment type="caution">
    <text evidence="1">The sequence shown here is derived from an EMBL/GenBank/DDBJ whole genome shotgun (WGS) entry which is preliminary data.</text>
</comment>
<accession>A0ACC3NFI7</accession>
<sequence>MSHPSTTAPELQEDNSSTSYEDLPESDNLAGFRAAQEERRQRIQRTADNLKTPLLALPMELRTMIYGFVITGTMKSFLLNGTLQPRSGLSSACRALRAEYRPFQETEQAMVMLRSIYHREYIDQRPWTRVRPFIRATVILFTLRRTHYDHLSSAWGEVDAMARPLPEEVAVRMDVFGALDPEYRRSHDSRLARGLEMLDL</sequence>
<proteinExistence type="predicted"/>
<organism evidence="1 2">
    <name type="scientific">Vermiconidia calcicola</name>
    <dbReference type="NCBI Taxonomy" id="1690605"/>
    <lineage>
        <taxon>Eukaryota</taxon>
        <taxon>Fungi</taxon>
        <taxon>Dikarya</taxon>
        <taxon>Ascomycota</taxon>
        <taxon>Pezizomycotina</taxon>
        <taxon>Dothideomycetes</taxon>
        <taxon>Dothideomycetidae</taxon>
        <taxon>Mycosphaerellales</taxon>
        <taxon>Extremaceae</taxon>
        <taxon>Vermiconidia</taxon>
    </lineage>
</organism>
<keyword evidence="2" id="KW-1185">Reference proteome</keyword>